<keyword evidence="5" id="KW-0121">Carboxypeptidase</keyword>
<keyword evidence="5" id="KW-0645">Protease</keyword>
<keyword evidence="4" id="KW-0472">Membrane</keyword>
<dbReference type="AlphaFoldDB" id="A0A919VX51"/>
<feature type="compositionally biased region" description="Gly residues" evidence="3">
    <location>
        <begin position="52"/>
        <end position="73"/>
    </location>
</feature>
<dbReference type="SUPFAM" id="SSF56601">
    <property type="entry name" value="beta-lactamase/transpeptidase-like"/>
    <property type="match status" value="1"/>
</dbReference>
<gene>
    <name evidence="5" type="ORF">Aco04nite_30350</name>
</gene>
<name>A0A919VX51_9ACTN</name>
<feature type="compositionally biased region" description="Polar residues" evidence="3">
    <location>
        <begin position="15"/>
        <end position="31"/>
    </location>
</feature>
<dbReference type="GO" id="GO:0004185">
    <property type="term" value="F:serine-type carboxypeptidase activity"/>
    <property type="evidence" value="ECO:0007669"/>
    <property type="project" value="InterPro"/>
</dbReference>
<dbReference type="Proteomes" id="UP000680865">
    <property type="component" value="Unassembled WGS sequence"/>
</dbReference>
<dbReference type="Gene3D" id="3.40.710.10">
    <property type="entry name" value="DD-peptidase/beta-lactamase superfamily"/>
    <property type="match status" value="2"/>
</dbReference>
<keyword evidence="4" id="KW-0812">Transmembrane</keyword>
<evidence type="ECO:0000256" key="1">
    <source>
        <dbReference type="ARBA" id="ARBA00006096"/>
    </source>
</evidence>
<dbReference type="GO" id="GO:0000270">
    <property type="term" value="P:peptidoglycan metabolic process"/>
    <property type="evidence" value="ECO:0007669"/>
    <property type="project" value="TreeGrafter"/>
</dbReference>
<dbReference type="InterPro" id="IPR000667">
    <property type="entry name" value="Peptidase_S13"/>
</dbReference>
<accession>A0A919VX51</accession>
<feature type="transmembrane region" description="Helical" evidence="4">
    <location>
        <begin position="123"/>
        <end position="141"/>
    </location>
</feature>
<comment type="similarity">
    <text evidence="1">Belongs to the peptidase S13 family.</text>
</comment>
<sequence length="578" mass="57080">MSDRQESLPPGKSEGQPSVGLQSGGQFSTGVTSGGHAPVGRAQVSLAQVGQGQVGEGQAGQGQAGQGQAGQGQAGQAQVGQGTVGASGVVAAEPGTPGKGLADYSGGGTPAAKPASLFGKRTYIGLSVVVLIVLVGAVFVVRPGPVEGWLASEPVEVPAVVPTPDPTPTPVLVAAGVGGSAPSAGGVKAAIEPLTKAAALGGRVNVSVVDAATGDSLYEKNADLMTTPASTTKLLTAATVLAARGPAYQLVTRAVAGVAPGEVVLVGGGDPTLAVGADGQFPGAARLDKLAGQVKKALGGQAPTKVTIDTSLYSGPETAVGWDGDVIGGGQVARIQALMTDAGRVKPVHNEVGGDPRFADPAMAAGKAFAKQLGVPASAVKRGRAGAAAGELGKVESPPLVHVVDWMLQQSDNVLAEAMARQVALAGGQKASFEGAAAAMLAELDELGLTSDEANLYDASGLSRHNGISPKLLTDVLELAAGGTNPQVSSLFGGLPVAGWSGTLRTRFATPAPNQIGRGVVRAKTGSLTGVNTISGELMTRDGRLLVFAIMADATGESGAARQALDRIAATLVGCGCQ</sequence>
<dbReference type="PANTHER" id="PTHR30023:SF0">
    <property type="entry name" value="PENICILLIN-SENSITIVE CARBOXYPEPTIDASE A"/>
    <property type="match status" value="1"/>
</dbReference>
<evidence type="ECO:0000313" key="6">
    <source>
        <dbReference type="Proteomes" id="UP000680865"/>
    </source>
</evidence>
<organism evidence="5 6">
    <name type="scientific">Winogradskya consettensis</name>
    <dbReference type="NCBI Taxonomy" id="113560"/>
    <lineage>
        <taxon>Bacteria</taxon>
        <taxon>Bacillati</taxon>
        <taxon>Actinomycetota</taxon>
        <taxon>Actinomycetes</taxon>
        <taxon>Micromonosporales</taxon>
        <taxon>Micromonosporaceae</taxon>
        <taxon>Winogradskya</taxon>
    </lineage>
</organism>
<dbReference type="InterPro" id="IPR012338">
    <property type="entry name" value="Beta-lactam/transpept-like"/>
</dbReference>
<proteinExistence type="inferred from homology"/>
<keyword evidence="4" id="KW-1133">Transmembrane helix</keyword>
<keyword evidence="6" id="KW-1185">Reference proteome</keyword>
<evidence type="ECO:0000313" key="5">
    <source>
        <dbReference type="EMBL" id="GIM72448.1"/>
    </source>
</evidence>
<feature type="region of interest" description="Disordered" evidence="3">
    <location>
        <begin position="1"/>
        <end position="79"/>
    </location>
</feature>
<protein>
    <submittedName>
        <fullName evidence="5">D-alanyl-D-alanine carboxypeptidase</fullName>
    </submittedName>
</protein>
<evidence type="ECO:0000256" key="4">
    <source>
        <dbReference type="SAM" id="Phobius"/>
    </source>
</evidence>
<dbReference type="EMBL" id="BOQP01000013">
    <property type="protein sequence ID" value="GIM72448.1"/>
    <property type="molecule type" value="Genomic_DNA"/>
</dbReference>
<dbReference type="RefSeq" id="WP_212997861.1">
    <property type="nucleotide sequence ID" value="NZ_BAAATW010000019.1"/>
</dbReference>
<dbReference type="Pfam" id="PF02113">
    <property type="entry name" value="Peptidase_S13"/>
    <property type="match status" value="2"/>
</dbReference>
<dbReference type="PRINTS" id="PR00922">
    <property type="entry name" value="DADACBPTASE3"/>
</dbReference>
<dbReference type="GO" id="GO:0006508">
    <property type="term" value="P:proteolysis"/>
    <property type="evidence" value="ECO:0007669"/>
    <property type="project" value="InterPro"/>
</dbReference>
<reference evidence="5" key="1">
    <citation type="submission" date="2021-03" db="EMBL/GenBank/DDBJ databases">
        <title>Whole genome shotgun sequence of Actinoplanes consettensis NBRC 14913.</title>
        <authorList>
            <person name="Komaki H."/>
            <person name="Tamura T."/>
        </authorList>
    </citation>
    <scope>NUCLEOTIDE SEQUENCE</scope>
    <source>
        <strain evidence="5">NBRC 14913</strain>
    </source>
</reference>
<evidence type="ECO:0000256" key="3">
    <source>
        <dbReference type="SAM" id="MobiDB-lite"/>
    </source>
</evidence>
<dbReference type="PANTHER" id="PTHR30023">
    <property type="entry name" value="D-ALANYL-D-ALANINE CARBOXYPEPTIDASE"/>
    <property type="match status" value="1"/>
</dbReference>
<dbReference type="NCBIfam" id="TIGR00666">
    <property type="entry name" value="PBP4"/>
    <property type="match status" value="1"/>
</dbReference>
<evidence type="ECO:0000256" key="2">
    <source>
        <dbReference type="ARBA" id="ARBA00022801"/>
    </source>
</evidence>
<comment type="caution">
    <text evidence="5">The sequence shown here is derived from an EMBL/GenBank/DDBJ whole genome shotgun (WGS) entry which is preliminary data.</text>
</comment>
<keyword evidence="2" id="KW-0378">Hydrolase</keyword>